<dbReference type="STRING" id="4846.A0A367IMY3"/>
<sequence>MDPMISNFLASCIVKWLRSSVNDDAPPGVNLEELIDYTTKLLNLAEHAPTAVAQNVKIPKLDKEIKTVLWTVLCEIFLHEDSGIEVSIREPDCSTLCGMLGRSDIARKVFVHYLIDRVQERDLGTLNRCLPLIIQTWPQPDFDEGGIIYRQTYISFIRTIMDIIVKRNLYELIADLKWRQVIMDNFLLKVIAWDEKIHEQMIMLLSSYFVDSKLLLKLGPQIIIVSDWADITATHGKSNEKASNKMLKEIEREREV</sequence>
<keyword evidence="2" id="KW-1185">Reference proteome</keyword>
<dbReference type="EMBL" id="PJQM01006856">
    <property type="protein sequence ID" value="RCH78993.1"/>
    <property type="molecule type" value="Genomic_DNA"/>
</dbReference>
<evidence type="ECO:0000313" key="1">
    <source>
        <dbReference type="EMBL" id="RCH78993.1"/>
    </source>
</evidence>
<gene>
    <name evidence="1" type="ORF">CU098_005960</name>
</gene>
<proteinExistence type="predicted"/>
<dbReference type="AlphaFoldDB" id="A0A367IMY3"/>
<accession>A0A367IMY3</accession>
<comment type="caution">
    <text evidence="1">The sequence shown here is derived from an EMBL/GenBank/DDBJ whole genome shotgun (WGS) entry which is preliminary data.</text>
</comment>
<name>A0A367IMY3_RHIST</name>
<organism evidence="1 2">
    <name type="scientific">Rhizopus stolonifer</name>
    <name type="common">Rhizopus nigricans</name>
    <dbReference type="NCBI Taxonomy" id="4846"/>
    <lineage>
        <taxon>Eukaryota</taxon>
        <taxon>Fungi</taxon>
        <taxon>Fungi incertae sedis</taxon>
        <taxon>Mucoromycota</taxon>
        <taxon>Mucoromycotina</taxon>
        <taxon>Mucoromycetes</taxon>
        <taxon>Mucorales</taxon>
        <taxon>Mucorineae</taxon>
        <taxon>Rhizopodaceae</taxon>
        <taxon>Rhizopus</taxon>
    </lineage>
</organism>
<evidence type="ECO:0000313" key="2">
    <source>
        <dbReference type="Proteomes" id="UP000253551"/>
    </source>
</evidence>
<dbReference type="Proteomes" id="UP000253551">
    <property type="component" value="Unassembled WGS sequence"/>
</dbReference>
<dbReference type="OrthoDB" id="5548359at2759"/>
<protein>
    <submittedName>
        <fullName evidence="1">Uncharacterized protein</fullName>
    </submittedName>
</protein>
<reference evidence="1 2" key="1">
    <citation type="journal article" date="2018" name="G3 (Bethesda)">
        <title>Phylogenetic and Phylogenomic Definition of Rhizopus Species.</title>
        <authorList>
            <person name="Gryganskyi A.P."/>
            <person name="Golan J."/>
            <person name="Dolatabadi S."/>
            <person name="Mondo S."/>
            <person name="Robb S."/>
            <person name="Idnurm A."/>
            <person name="Muszewska A."/>
            <person name="Steczkiewicz K."/>
            <person name="Masonjones S."/>
            <person name="Liao H.L."/>
            <person name="Gajdeczka M.T."/>
            <person name="Anike F."/>
            <person name="Vuek A."/>
            <person name="Anishchenko I.M."/>
            <person name="Voigt K."/>
            <person name="de Hoog G.S."/>
            <person name="Smith M.E."/>
            <person name="Heitman J."/>
            <person name="Vilgalys R."/>
            <person name="Stajich J.E."/>
        </authorList>
    </citation>
    <scope>NUCLEOTIDE SEQUENCE [LARGE SCALE GENOMIC DNA]</scope>
    <source>
        <strain evidence="1 2">LSU 92-RS-03</strain>
    </source>
</reference>